<protein>
    <recommendedName>
        <fullName evidence="2">asparagine synthase (glutamine-hydrolyzing)</fullName>
        <ecNumber evidence="2">6.3.5.4</ecNumber>
    </recommendedName>
</protein>
<dbReference type="PANTHER" id="PTHR43284:SF1">
    <property type="entry name" value="ASPARAGINE SYNTHETASE"/>
    <property type="match status" value="1"/>
</dbReference>
<dbReference type="InterPro" id="IPR051786">
    <property type="entry name" value="ASN_synthetase/amidase"/>
</dbReference>
<dbReference type="EC" id="6.3.5.4" evidence="2"/>
<proteinExistence type="predicted"/>
<dbReference type="GO" id="GO:0004066">
    <property type="term" value="F:asparagine synthase (glutamine-hydrolyzing) activity"/>
    <property type="evidence" value="ECO:0007669"/>
    <property type="project" value="UniProtKB-EC"/>
</dbReference>
<keyword evidence="5" id="KW-1185">Reference proteome</keyword>
<dbReference type="SUPFAM" id="SSF52402">
    <property type="entry name" value="Adenine nucleotide alpha hydrolases-like"/>
    <property type="match status" value="1"/>
</dbReference>
<dbReference type="AlphaFoldDB" id="A0A286G4I3"/>
<gene>
    <name evidence="4" type="ORF">SAMN05421508_101361</name>
</gene>
<dbReference type="EMBL" id="OCNJ01000001">
    <property type="protein sequence ID" value="SOD89864.1"/>
    <property type="molecule type" value="Genomic_DNA"/>
</dbReference>
<evidence type="ECO:0000313" key="5">
    <source>
        <dbReference type="Proteomes" id="UP000219621"/>
    </source>
</evidence>
<dbReference type="Proteomes" id="UP000219621">
    <property type="component" value="Unassembled WGS sequence"/>
</dbReference>
<dbReference type="Gene3D" id="3.40.50.620">
    <property type="entry name" value="HUPs"/>
    <property type="match status" value="1"/>
</dbReference>
<comment type="pathway">
    <text evidence="1">Amino-acid biosynthesis; L-asparagine biosynthesis; L-asparagine from L-aspartate (L-Gln route): step 1/1.</text>
</comment>
<dbReference type="SUPFAM" id="SSF56235">
    <property type="entry name" value="N-terminal nucleophile aminohydrolases (Ntn hydrolases)"/>
    <property type="match status" value="1"/>
</dbReference>
<reference evidence="4 5" key="1">
    <citation type="submission" date="2017-09" db="EMBL/GenBank/DDBJ databases">
        <authorList>
            <person name="Ehlers B."/>
            <person name="Leendertz F.H."/>
        </authorList>
    </citation>
    <scope>NUCLEOTIDE SEQUENCE [LARGE SCALE GENOMIC DNA]</scope>
    <source>
        <strain evidence="4 5">USBA 140</strain>
    </source>
</reference>
<accession>A0A286G4I3</accession>
<name>A0A286G4I3_9PROT</name>
<dbReference type="Gene3D" id="3.60.20.10">
    <property type="entry name" value="Glutamine Phosphoribosylpyrophosphate, subunit 1, domain 1"/>
    <property type="match status" value="1"/>
</dbReference>
<dbReference type="RefSeq" id="WP_097277253.1">
    <property type="nucleotide sequence ID" value="NZ_OCNJ01000001.1"/>
</dbReference>
<dbReference type="InterPro" id="IPR029055">
    <property type="entry name" value="Ntn_hydrolases_N"/>
</dbReference>
<dbReference type="GO" id="GO:0005829">
    <property type="term" value="C:cytosol"/>
    <property type="evidence" value="ECO:0007669"/>
    <property type="project" value="TreeGrafter"/>
</dbReference>
<evidence type="ECO:0000313" key="4">
    <source>
        <dbReference type="EMBL" id="SOD89864.1"/>
    </source>
</evidence>
<sequence length="575" mass="61789">MSKLAIHIGGGDASALLARLQPPAGRGERIDRPGFSIAADGAVRTLRAGSCTLLVSGTPLPEPPACPAHWREAAGAFAERDGIHVLVLLDEAAGRLVIATDFLGLQPLYWSRGPDGLRLCSDTKAFPAAAPDPAAWGGFLALGTTLGDRTLTEGVTRVPAASVVVIDLATAAVVETRRWWRLERPARDASAAEVAAAFDDSMDRAVAAARHPHTLLLSGGFDARLMACALTRRGVPVEAVVVSHADENFDADGRYAQAMARRLGIPCRFVRPDPDFFSSPAFLDYLFASDGEVPGMGLFITQVGQFVPPGRTVWDGLLPDKALKPAADGPGGFAGFVAAKVRPWGAPVWEAACAVFGRDLARAMWEGFEADLRAEIAQDRDDAAGVAAFVLRNRGRNRIAPNPFKVFQRAAQPLTPGMTRAFIEATLPLPAERKAGGQLYFDLFRAVMPEALSVPIASGDTLVRPHALSVEYYLWANLIRAGRFVRRRPRLMRLMGLKGRLPAFRRSAWLDAPALWGAPDPLLAGPAFAALRDGRTVSPAAQQVLFYWQTWRWLHRGELRDKLGVAGGGVEAEAV</sequence>
<dbReference type="InterPro" id="IPR014729">
    <property type="entry name" value="Rossmann-like_a/b/a_fold"/>
</dbReference>
<evidence type="ECO:0000256" key="3">
    <source>
        <dbReference type="ARBA" id="ARBA00048741"/>
    </source>
</evidence>
<organism evidence="4 5">
    <name type="scientific">Caenispirillum bisanense</name>
    <dbReference type="NCBI Taxonomy" id="414052"/>
    <lineage>
        <taxon>Bacteria</taxon>
        <taxon>Pseudomonadati</taxon>
        <taxon>Pseudomonadota</taxon>
        <taxon>Alphaproteobacteria</taxon>
        <taxon>Rhodospirillales</taxon>
        <taxon>Novispirillaceae</taxon>
        <taxon>Caenispirillum</taxon>
    </lineage>
</organism>
<comment type="catalytic activity">
    <reaction evidence="3">
        <text>L-aspartate + L-glutamine + ATP + H2O = L-asparagine + L-glutamate + AMP + diphosphate + H(+)</text>
        <dbReference type="Rhea" id="RHEA:12228"/>
        <dbReference type="ChEBI" id="CHEBI:15377"/>
        <dbReference type="ChEBI" id="CHEBI:15378"/>
        <dbReference type="ChEBI" id="CHEBI:29985"/>
        <dbReference type="ChEBI" id="CHEBI:29991"/>
        <dbReference type="ChEBI" id="CHEBI:30616"/>
        <dbReference type="ChEBI" id="CHEBI:33019"/>
        <dbReference type="ChEBI" id="CHEBI:58048"/>
        <dbReference type="ChEBI" id="CHEBI:58359"/>
        <dbReference type="ChEBI" id="CHEBI:456215"/>
        <dbReference type="EC" id="6.3.5.4"/>
    </reaction>
</comment>
<evidence type="ECO:0000256" key="1">
    <source>
        <dbReference type="ARBA" id="ARBA00005187"/>
    </source>
</evidence>
<dbReference type="PANTHER" id="PTHR43284">
    <property type="entry name" value="ASPARAGINE SYNTHETASE (GLUTAMINE-HYDROLYZING)"/>
    <property type="match status" value="1"/>
</dbReference>
<evidence type="ECO:0000256" key="2">
    <source>
        <dbReference type="ARBA" id="ARBA00012737"/>
    </source>
</evidence>